<reference evidence="1 2" key="1">
    <citation type="submission" date="2018-04" db="EMBL/GenBank/DDBJ databases">
        <title>Draft genome sequence of Pseudomonas syringae pv. actinidiae biovar 3 strains isolated from kiwifruit in Kagawa prefecture.</title>
        <authorList>
            <person name="Tabuchi M."/>
            <person name="Saito M."/>
            <person name="Fujiwara S."/>
            <person name="Sasa N."/>
            <person name="Akimitsu K."/>
            <person name="Gomi K."/>
            <person name="Konishi-Sugita S."/>
            <person name="Hamano K."/>
            <person name="Kataoka I."/>
        </authorList>
    </citation>
    <scope>NUCLEOTIDE SEQUENCE [LARGE SCALE GENOMIC DNA]</scope>
    <source>
        <strain evidence="1 2">MAFF212211</strain>
    </source>
</reference>
<protein>
    <submittedName>
        <fullName evidence="1">WD40 repeat protein</fullName>
    </submittedName>
</protein>
<dbReference type="Proteomes" id="UP000248291">
    <property type="component" value="Unassembled WGS sequence"/>
</dbReference>
<gene>
    <name evidence="1" type="ORF">KPSA3_04428</name>
</gene>
<accession>A0AAN4Q7I9</accession>
<comment type="caution">
    <text evidence="1">The sequence shown here is derived from an EMBL/GenBank/DDBJ whole genome shotgun (WGS) entry which is preliminary data.</text>
</comment>
<evidence type="ECO:0000313" key="2">
    <source>
        <dbReference type="Proteomes" id="UP000248291"/>
    </source>
</evidence>
<name>A0AAN4Q7I9_PSESF</name>
<evidence type="ECO:0000313" key="1">
    <source>
        <dbReference type="EMBL" id="GBH18441.1"/>
    </source>
</evidence>
<dbReference type="EMBL" id="BGKA01000157">
    <property type="protein sequence ID" value="GBH18441.1"/>
    <property type="molecule type" value="Genomic_DNA"/>
</dbReference>
<sequence>MKTTTVRFAPWVGSQYSEGLDDLRILLVGESHYAENNHERPTVTPEIVKALALGERHPLATKRLRQHPHFTKIMRAVTSSRRPATRAEKADFWGRVAYYNFIQEFIPAKRSMPIKAAWLRGKAPFCDVLDVLRPDLIVCLSQRNGDLVCSLAGDVPVAVVHHPSSHFKYSTVIPKIAQKKAIAMAAMTHGASFSRCEVFDRWSQTTAAALPTPGSNVSKDDAAVLAIQRRRAMAEIDEALVSG</sequence>
<dbReference type="AlphaFoldDB" id="A0AAN4Q7I9"/>
<organism evidence="1 2">
    <name type="scientific">Pseudomonas syringae pv. actinidiae</name>
    <dbReference type="NCBI Taxonomy" id="103796"/>
    <lineage>
        <taxon>Bacteria</taxon>
        <taxon>Pseudomonadati</taxon>
        <taxon>Pseudomonadota</taxon>
        <taxon>Gammaproteobacteria</taxon>
        <taxon>Pseudomonadales</taxon>
        <taxon>Pseudomonadaceae</taxon>
        <taxon>Pseudomonas</taxon>
        <taxon>Pseudomonas syringae</taxon>
    </lineage>
</organism>
<proteinExistence type="predicted"/>